<evidence type="ECO:0000256" key="9">
    <source>
        <dbReference type="ARBA" id="ARBA00023157"/>
    </source>
</evidence>
<keyword evidence="5 13" id="KW-0285">Flavoprotein</keyword>
<evidence type="ECO:0000256" key="7">
    <source>
        <dbReference type="ARBA" id="ARBA00022827"/>
    </source>
</evidence>
<evidence type="ECO:0000256" key="8">
    <source>
        <dbReference type="ARBA" id="ARBA00023002"/>
    </source>
</evidence>
<dbReference type="InterPro" id="IPR041269">
    <property type="entry name" value="QSOX_Trx1"/>
</dbReference>
<keyword evidence="13" id="KW-1133">Transmembrane helix</keyword>
<evidence type="ECO:0000256" key="1">
    <source>
        <dbReference type="ARBA" id="ARBA00001974"/>
    </source>
</evidence>
<dbReference type="Gene3D" id="3.40.30.10">
    <property type="entry name" value="Glutaredoxin"/>
    <property type="match status" value="2"/>
</dbReference>
<evidence type="ECO:0000259" key="16">
    <source>
        <dbReference type="PROSITE" id="PS51324"/>
    </source>
</evidence>
<evidence type="ECO:0000259" key="17">
    <source>
        <dbReference type="PROSITE" id="PS51352"/>
    </source>
</evidence>
<reference key="1">
    <citation type="journal article" date="2007" name="Nature">
        <title>The medaka draft genome and insights into vertebrate genome evolution.</title>
        <authorList>
            <person name="Kasahara M."/>
            <person name="Naruse K."/>
            <person name="Sasaki S."/>
            <person name="Nakatani Y."/>
            <person name="Qu W."/>
            <person name="Ahsan B."/>
            <person name="Yamada T."/>
            <person name="Nagayasu Y."/>
            <person name="Doi K."/>
            <person name="Kasai Y."/>
            <person name="Jindo T."/>
            <person name="Kobayashi D."/>
            <person name="Shimada A."/>
            <person name="Toyoda A."/>
            <person name="Kuroki Y."/>
            <person name="Fujiyama A."/>
            <person name="Sasaki T."/>
            <person name="Shimizu A."/>
            <person name="Asakawa S."/>
            <person name="Shimizu N."/>
            <person name="Hashimoto S."/>
            <person name="Yang J."/>
            <person name="Lee Y."/>
            <person name="Matsushima K."/>
            <person name="Sugano S."/>
            <person name="Sakaizumi M."/>
            <person name="Narita T."/>
            <person name="Ohishi K."/>
            <person name="Haga S."/>
            <person name="Ohta F."/>
            <person name="Nomoto H."/>
            <person name="Nogata K."/>
            <person name="Morishita T."/>
            <person name="Endo T."/>
            <person name="Shin-I T."/>
            <person name="Takeda H."/>
            <person name="Morishita S."/>
            <person name="Kohara Y."/>
        </authorList>
    </citation>
    <scope>NUCLEOTIDE SEQUENCE [LARGE SCALE GENOMIC DNA]</scope>
    <source>
        <strain>Hd-rR</strain>
    </source>
</reference>
<keyword evidence="13" id="KW-0812">Transmembrane</keyword>
<dbReference type="FunFam" id="3.40.30.10:FF:000073">
    <property type="entry name" value="Sulfhydryl oxidase"/>
    <property type="match status" value="1"/>
</dbReference>
<sequence>MARRCSRATSQQTAVRRPTAAAILMCFCLLPSAAQAGLYTASDQITLLTRDNVESVLVNSTAAAVVEFYASWCGHCISFSPVYKSLARDISEWRPAVSLAAVDCAAEENRKICVDYKIRGFPSIKFFRAFSKEDSYGTNYLGFPRDISGLRHAIIDSLETHGEPWPPSCPPLEPISQAEVDVFFGTNPVQYLALIFEESRSYVGREVILDLLQFENITVRRVLRSEVGLVTKLGVTAFPSCYLYYPDGQFSRLQVSREARSFYTYALMRLPGVLRSGKAGLISSVVITNSSAEPWRSFNRTRVYMADLESTLHYALRVELAAHSLIKGEALTSLKNYIAVLAKYFPGRSVVMNLLKSVNTWLQNQTADHISYEAFREMLDNTAQVPDAALPEGERWVGCQGSQPHFRRYPCGVWTLFHVLTVQADSAGASNPHEVLSVMRNYVKNFFGCRDCADHFETMAREGLRTVSSPPSAMLWLWSAHNRVNSRIAGALSEDPHFPKIQWPPPEMCSSCHAASSAGEHRWNTNRVLSFLSSHFSSSRILNDYLEDESQVLEKQRQKHDQQLKLVLQRKAREASNSVMLPPSSSSSSPSSPLEEDEEEKEEEGPDDGVAYEEDEVGEEAAAVREMEEKSAKPKPKVEGGGDHQQRHKKPSFVGLMMREPQEDIVDLDSFVNKHFGAKVLQFASSSLVKQRTLQRKVEQEPRPVFGLSLELDAGVGMVGLQPIDQDLHAGFGGQTKRLQKRELAGRYFEEGPGPGPRGRWISVLSIGFSKLDVSLCVVLYFLSTACLLGMYLFFRNRLKRRRIKLALP</sequence>
<comment type="catalytic activity">
    <reaction evidence="12 13">
        <text>2 R'C(R)SH + O2 = R'C(R)S-S(R)CR' + H2O2</text>
        <dbReference type="Rhea" id="RHEA:17357"/>
        <dbReference type="ChEBI" id="CHEBI:15379"/>
        <dbReference type="ChEBI" id="CHEBI:16240"/>
        <dbReference type="ChEBI" id="CHEBI:16520"/>
        <dbReference type="ChEBI" id="CHEBI:17412"/>
        <dbReference type="EC" id="1.8.3.2"/>
    </reaction>
</comment>
<evidence type="ECO:0000256" key="5">
    <source>
        <dbReference type="ARBA" id="ARBA00022630"/>
    </source>
</evidence>
<evidence type="ECO:0000256" key="15">
    <source>
        <dbReference type="SAM" id="SignalP"/>
    </source>
</evidence>
<dbReference type="InterPro" id="IPR042568">
    <property type="entry name" value="QSOX_FAD-bd_sf"/>
</dbReference>
<dbReference type="Pfam" id="PF18108">
    <property type="entry name" value="QSOX_Trx1"/>
    <property type="match status" value="1"/>
</dbReference>
<dbReference type="GO" id="GO:0016971">
    <property type="term" value="F:flavin-dependent sulfhydryl oxidase activity"/>
    <property type="evidence" value="ECO:0007669"/>
    <property type="project" value="InterPro"/>
</dbReference>
<dbReference type="Proteomes" id="UP000265200">
    <property type="component" value="Chromosome 4"/>
</dbReference>
<evidence type="ECO:0000256" key="10">
    <source>
        <dbReference type="ARBA" id="ARBA00023180"/>
    </source>
</evidence>
<reference evidence="18" key="4">
    <citation type="submission" date="2025-09" db="UniProtKB">
        <authorList>
            <consortium name="Ensembl"/>
        </authorList>
    </citation>
    <scope>IDENTIFICATION</scope>
    <source>
        <strain evidence="18">HSOK</strain>
    </source>
</reference>
<evidence type="ECO:0000313" key="18">
    <source>
        <dbReference type="Ensembl" id="ENSORLP00015027362.1"/>
    </source>
</evidence>
<dbReference type="FunFam" id="1.20.120.1960:FF:000001">
    <property type="entry name" value="Sulfhydryl oxidase"/>
    <property type="match status" value="1"/>
</dbReference>
<reference evidence="18" key="3">
    <citation type="submission" date="2025-08" db="UniProtKB">
        <authorList>
            <consortium name="Ensembl"/>
        </authorList>
    </citation>
    <scope>IDENTIFICATION</scope>
    <source>
        <strain evidence="18">HSOK</strain>
    </source>
</reference>
<dbReference type="SUPFAM" id="SSF52833">
    <property type="entry name" value="Thioredoxin-like"/>
    <property type="match status" value="1"/>
</dbReference>
<name>A0A3P9J522_ORYLA</name>
<keyword evidence="9" id="KW-1015">Disulfide bond</keyword>
<protein>
    <recommendedName>
        <fullName evidence="13">Sulfhydryl oxidase</fullName>
        <ecNumber evidence="13">1.8.3.2</ecNumber>
    </recommendedName>
</protein>
<dbReference type="AlphaFoldDB" id="A0A3P9J522"/>
<feature type="compositionally biased region" description="Low complexity" evidence="14">
    <location>
        <begin position="582"/>
        <end position="593"/>
    </location>
</feature>
<feature type="region of interest" description="Disordered" evidence="14">
    <location>
        <begin position="570"/>
        <end position="649"/>
    </location>
</feature>
<dbReference type="Pfam" id="PF18371">
    <property type="entry name" value="FAD_SOX"/>
    <property type="match status" value="1"/>
</dbReference>
<dbReference type="PROSITE" id="PS51324">
    <property type="entry name" value="ERV_ALR"/>
    <property type="match status" value="1"/>
</dbReference>
<feature type="domain" description="ERV/ALR sulfhydryl oxidase" evidence="16">
    <location>
        <begin position="402"/>
        <end position="503"/>
    </location>
</feature>
<comment type="similarity">
    <text evidence="3 13">Belongs to the quiescin-sulfhydryl oxidase (QSOX) family.</text>
</comment>
<dbReference type="EC" id="1.8.3.2" evidence="13"/>
<feature type="signal peptide" evidence="15">
    <location>
        <begin position="1"/>
        <end position="36"/>
    </location>
</feature>
<keyword evidence="13" id="KW-0472">Membrane</keyword>
<dbReference type="Gene3D" id="1.20.120.310">
    <property type="entry name" value="ERV/ALR sulfhydryl oxidase domain"/>
    <property type="match status" value="1"/>
</dbReference>
<dbReference type="InterPro" id="IPR036774">
    <property type="entry name" value="ERV/ALR_sulphydryl_oxid_sf"/>
</dbReference>
<comment type="cofactor">
    <cofactor evidence="1 13">
        <name>FAD</name>
        <dbReference type="ChEBI" id="CHEBI:57692"/>
    </cofactor>
</comment>
<evidence type="ECO:0000256" key="12">
    <source>
        <dbReference type="ARBA" id="ARBA00048864"/>
    </source>
</evidence>
<dbReference type="Pfam" id="PF00085">
    <property type="entry name" value="Thioredoxin"/>
    <property type="match status" value="1"/>
</dbReference>
<comment type="subcellular location">
    <subcellularLocation>
        <location evidence="2">Secreted</location>
    </subcellularLocation>
</comment>
<dbReference type="Gene3D" id="1.20.120.1960">
    <property type="entry name" value="QSOX sulfhydryl oxidase domain"/>
    <property type="match status" value="1"/>
</dbReference>
<evidence type="ECO:0000256" key="14">
    <source>
        <dbReference type="SAM" id="MobiDB-lite"/>
    </source>
</evidence>
<evidence type="ECO:0000313" key="19">
    <source>
        <dbReference type="Proteomes" id="UP000265200"/>
    </source>
</evidence>
<accession>A0A3P9J522</accession>
<keyword evidence="6 15" id="KW-0732">Signal</keyword>
<proteinExistence type="inferred from homology"/>
<feature type="compositionally biased region" description="Basic and acidic residues" evidence="14">
    <location>
        <begin position="622"/>
        <end position="645"/>
    </location>
</feature>
<dbReference type="InterPro" id="IPR039798">
    <property type="entry name" value="Sulfhydryl_oxidase"/>
</dbReference>
<comment type="function">
    <text evidence="11">Catalyzes the oxidation of sulfhydryl groups in peptide and protein thiols to disulfides with the reduction of oxygen to hydrogen peroxide. Plays a role in disulfide bond formation in a variety of extracellular proteins. In fibroblasts, required for normal incorporation of laminin into the extracellular matrix, and thereby for normal cell-cell adhesion and cell migration.</text>
</comment>
<keyword evidence="7 13" id="KW-0274">FAD</keyword>
<reference evidence="18 19" key="2">
    <citation type="submission" date="2017-04" db="EMBL/GenBank/DDBJ databases">
        <title>CpG methylation of centromeres and impact of large insertions on vertebrate speciation.</title>
        <authorList>
            <person name="Ichikawa K."/>
            <person name="Yoshimura J."/>
            <person name="Morishita S."/>
        </authorList>
    </citation>
    <scope>NUCLEOTIDE SEQUENCE</scope>
    <source>
        <strain evidence="18 19">HSOK</strain>
    </source>
</reference>
<keyword evidence="10" id="KW-0325">Glycoprotein</keyword>
<feature type="compositionally biased region" description="Acidic residues" evidence="14">
    <location>
        <begin position="594"/>
        <end position="619"/>
    </location>
</feature>
<dbReference type="PROSITE" id="PS51352">
    <property type="entry name" value="THIOREDOXIN_2"/>
    <property type="match status" value="1"/>
</dbReference>
<dbReference type="PANTHER" id="PTHR22897">
    <property type="entry name" value="QUIESCIN Q6-RELATED SULFHYDRYL OXIDASE"/>
    <property type="match status" value="1"/>
</dbReference>
<dbReference type="SUPFAM" id="SSF69000">
    <property type="entry name" value="FAD-dependent thiol oxidase"/>
    <property type="match status" value="1"/>
</dbReference>
<dbReference type="Ensembl" id="ENSORLT00015000618.1">
    <property type="protein sequence ID" value="ENSORLP00015027362.1"/>
    <property type="gene ID" value="ENSORLG00015009348.1"/>
</dbReference>
<evidence type="ECO:0000256" key="4">
    <source>
        <dbReference type="ARBA" id="ARBA00022525"/>
    </source>
</evidence>
<dbReference type="FunFam" id="1.20.120.310:FF:000001">
    <property type="entry name" value="Sulfhydryl oxidase"/>
    <property type="match status" value="1"/>
</dbReference>
<evidence type="ECO:0000256" key="6">
    <source>
        <dbReference type="ARBA" id="ARBA00022729"/>
    </source>
</evidence>
<dbReference type="Pfam" id="PF04777">
    <property type="entry name" value="Evr1_Alr"/>
    <property type="match status" value="1"/>
</dbReference>
<feature type="chain" id="PRO_5018140635" description="Sulfhydryl oxidase" evidence="15">
    <location>
        <begin position="37"/>
        <end position="809"/>
    </location>
</feature>
<dbReference type="InterPro" id="IPR013766">
    <property type="entry name" value="Thioredoxin_domain"/>
</dbReference>
<evidence type="ECO:0000256" key="13">
    <source>
        <dbReference type="RuleBase" id="RU371123"/>
    </source>
</evidence>
<keyword evidence="4" id="KW-0964">Secreted</keyword>
<organism evidence="18 19">
    <name type="scientific">Oryzias latipes</name>
    <name type="common">Japanese rice fish</name>
    <name type="synonym">Japanese killifish</name>
    <dbReference type="NCBI Taxonomy" id="8090"/>
    <lineage>
        <taxon>Eukaryota</taxon>
        <taxon>Metazoa</taxon>
        <taxon>Chordata</taxon>
        <taxon>Craniata</taxon>
        <taxon>Vertebrata</taxon>
        <taxon>Euteleostomi</taxon>
        <taxon>Actinopterygii</taxon>
        <taxon>Neopterygii</taxon>
        <taxon>Teleostei</taxon>
        <taxon>Neoteleostei</taxon>
        <taxon>Acanthomorphata</taxon>
        <taxon>Ovalentaria</taxon>
        <taxon>Atherinomorphae</taxon>
        <taxon>Beloniformes</taxon>
        <taxon>Adrianichthyidae</taxon>
        <taxon>Oryziinae</taxon>
        <taxon>Oryzias</taxon>
    </lineage>
</organism>
<feature type="domain" description="Thioredoxin" evidence="17">
    <location>
        <begin position="36"/>
        <end position="160"/>
    </location>
</feature>
<dbReference type="InterPro" id="IPR040986">
    <property type="entry name" value="QSOX_FAD-bd_dom"/>
</dbReference>
<dbReference type="InterPro" id="IPR036249">
    <property type="entry name" value="Thioredoxin-like_sf"/>
</dbReference>
<dbReference type="CDD" id="cd02992">
    <property type="entry name" value="PDI_a_QSOX"/>
    <property type="match status" value="1"/>
</dbReference>
<evidence type="ECO:0000256" key="11">
    <source>
        <dbReference type="ARBA" id="ARBA00045804"/>
    </source>
</evidence>
<dbReference type="GO" id="GO:0005576">
    <property type="term" value="C:extracellular region"/>
    <property type="evidence" value="ECO:0007669"/>
    <property type="project" value="UniProtKB-SubCell"/>
</dbReference>
<evidence type="ECO:0000256" key="3">
    <source>
        <dbReference type="ARBA" id="ARBA00006041"/>
    </source>
</evidence>
<feature type="transmembrane region" description="Helical" evidence="13">
    <location>
        <begin position="778"/>
        <end position="795"/>
    </location>
</feature>
<dbReference type="FunFam" id="3.40.30.10:FF:000080">
    <property type="entry name" value="Sulfhydryl oxidase"/>
    <property type="match status" value="1"/>
</dbReference>
<dbReference type="PANTHER" id="PTHR22897:SF6">
    <property type="entry name" value="SULFHYDRYL OXIDASE 1"/>
    <property type="match status" value="1"/>
</dbReference>
<dbReference type="InterPro" id="IPR017905">
    <property type="entry name" value="ERV/ALR_sulphydryl_oxidase"/>
</dbReference>
<keyword evidence="8 13" id="KW-0560">Oxidoreductase</keyword>
<evidence type="ECO:0000256" key="2">
    <source>
        <dbReference type="ARBA" id="ARBA00004613"/>
    </source>
</evidence>